<dbReference type="InterPro" id="IPR007329">
    <property type="entry name" value="FMN-bd"/>
</dbReference>
<keyword evidence="3" id="KW-0449">Lipoprotein</keyword>
<dbReference type="RefSeq" id="WP_034769929.1">
    <property type="nucleotide sequence ID" value="NZ_CCRF01000047.1"/>
</dbReference>
<keyword evidence="4" id="KW-1185">Reference proteome</keyword>
<organism evidence="3 4">
    <name type="scientific">Caldibacillus thermoamylovorans</name>
    <dbReference type="NCBI Taxonomy" id="35841"/>
    <lineage>
        <taxon>Bacteria</taxon>
        <taxon>Bacillati</taxon>
        <taxon>Bacillota</taxon>
        <taxon>Bacilli</taxon>
        <taxon>Bacillales</taxon>
        <taxon>Bacillaceae</taxon>
        <taxon>Caldibacillus</taxon>
    </lineage>
</organism>
<dbReference type="InterPro" id="IPR049652">
    <property type="entry name" value="PplA-like"/>
</dbReference>
<gene>
    <name evidence="3" type="ORF">BT1A1_1665</name>
</gene>
<keyword evidence="1" id="KW-0732">Signal</keyword>
<dbReference type="AlphaFoldDB" id="A0A090IYK4"/>
<dbReference type="Gene3D" id="3.90.1010.20">
    <property type="match status" value="2"/>
</dbReference>
<dbReference type="Proteomes" id="UP000040576">
    <property type="component" value="Unassembled WGS sequence"/>
</dbReference>
<dbReference type="GeneID" id="92960834"/>
<feature type="domain" description="FMN-binding" evidence="2">
    <location>
        <begin position="72"/>
        <end position="163"/>
    </location>
</feature>
<name>A0A090IYK4_9BACI</name>
<evidence type="ECO:0000313" key="4">
    <source>
        <dbReference type="Proteomes" id="UP000040576"/>
    </source>
</evidence>
<proteinExistence type="predicted"/>
<dbReference type="SMART" id="SM00900">
    <property type="entry name" value="FMN_bind"/>
    <property type="match status" value="2"/>
</dbReference>
<dbReference type="PROSITE" id="PS51257">
    <property type="entry name" value="PROKAR_LIPOPROTEIN"/>
    <property type="match status" value="1"/>
</dbReference>
<feature type="domain" description="FMN-binding" evidence="2">
    <location>
        <begin position="195"/>
        <end position="286"/>
    </location>
</feature>
<dbReference type="Pfam" id="PF04205">
    <property type="entry name" value="FMN_bind"/>
    <property type="match status" value="2"/>
</dbReference>
<evidence type="ECO:0000259" key="2">
    <source>
        <dbReference type="SMART" id="SM00900"/>
    </source>
</evidence>
<evidence type="ECO:0000313" key="3">
    <source>
        <dbReference type="EMBL" id="CEE01493.1"/>
    </source>
</evidence>
<dbReference type="EMBL" id="CCRF01000047">
    <property type="protein sequence ID" value="CEE01493.1"/>
    <property type="molecule type" value="Genomic_DNA"/>
</dbReference>
<protein>
    <submittedName>
        <fullName evidence="3">Putative lipoprotein</fullName>
    </submittedName>
</protein>
<sequence length="304" mass="33126">MKFNKIIFAATLSLSLLLAACGSNESSTKTKDNGSESNHAAKTEKVAKKIIAGSPLQDGTYTLTEKDFDDKGWKTTFEITVKDGKITESKYNYVNKDGKLKSEDKEYEEAMKAKSGVGPAEYIPELNKQLVSTQDAAQVEVVSGATHSSENFINYAQQLIQAAQKGDTTPIEIDAQGTLKDGEYSLSEKNLGSTGWKTYIKMTVSGGKITAVDYNFLNKDGKLKTEDEDYEKTMTEKSGTGPQEYIPALSQSLIDKQSAADVEVVSGATHSSHAFKMYAAQLINAAQKGDTTPIEVDNFVFEEE</sequence>
<evidence type="ECO:0000256" key="1">
    <source>
        <dbReference type="SAM" id="SignalP"/>
    </source>
</evidence>
<accession>A0A090IYK4</accession>
<reference evidence="3 4" key="1">
    <citation type="submission" date="2014-07" db="EMBL/GenBank/DDBJ databases">
        <authorList>
            <person name="Wibberg Daniel"/>
        </authorList>
    </citation>
    <scope>NUCLEOTIDE SEQUENCE [LARGE SCALE GENOMIC DNA]</scope>
</reference>
<dbReference type="GO" id="GO:0016020">
    <property type="term" value="C:membrane"/>
    <property type="evidence" value="ECO:0007669"/>
    <property type="project" value="InterPro"/>
</dbReference>
<feature type="chain" id="PRO_5039471872" evidence="1">
    <location>
        <begin position="20"/>
        <end position="304"/>
    </location>
</feature>
<dbReference type="GO" id="GO:0010181">
    <property type="term" value="F:FMN binding"/>
    <property type="evidence" value="ECO:0007669"/>
    <property type="project" value="InterPro"/>
</dbReference>
<dbReference type="NCBIfam" id="NF041941">
    <property type="entry name" value="lipo_FMN_PplA"/>
    <property type="match status" value="1"/>
</dbReference>
<feature type="signal peptide" evidence="1">
    <location>
        <begin position="1"/>
        <end position="19"/>
    </location>
</feature>